<dbReference type="AlphaFoldDB" id="A0A820PIP7"/>
<dbReference type="PANTHER" id="PTHR12756">
    <property type="entry name" value="CYTOSOLIC CARBOXYPEPTIDASE"/>
    <property type="match status" value="1"/>
</dbReference>
<dbReference type="PANTHER" id="PTHR12756:SF4">
    <property type="entry name" value="PEPTIDASE M14 CARBOXYPEPTIDASE A DOMAIN-CONTAINING PROTEIN"/>
    <property type="match status" value="1"/>
</dbReference>
<proteinExistence type="predicted"/>
<protein>
    <recommendedName>
        <fullName evidence="2">Cytosolic carboxypeptidase N-terminal domain-containing protein</fullName>
    </recommendedName>
</protein>
<comment type="caution">
    <text evidence="3">The sequence shown here is derived from an EMBL/GenBank/DDBJ whole genome shotgun (WGS) entry which is preliminary data.</text>
</comment>
<evidence type="ECO:0000259" key="2">
    <source>
        <dbReference type="Pfam" id="PF18027"/>
    </source>
</evidence>
<dbReference type="InterPro" id="IPR040626">
    <property type="entry name" value="Pepdidase_M14_N"/>
</dbReference>
<dbReference type="EMBL" id="CAJOBB010025004">
    <property type="protein sequence ID" value="CAF4405105.1"/>
    <property type="molecule type" value="Genomic_DNA"/>
</dbReference>
<feature type="non-terminal residue" evidence="3">
    <location>
        <position position="1"/>
    </location>
</feature>
<gene>
    <name evidence="3" type="ORF">KXQ929_LOCUS51248</name>
</gene>
<evidence type="ECO:0000313" key="3">
    <source>
        <dbReference type="EMBL" id="CAF4405105.1"/>
    </source>
</evidence>
<feature type="domain" description="Cytosolic carboxypeptidase N-terminal" evidence="2">
    <location>
        <begin position="4"/>
        <end position="52"/>
    </location>
</feature>
<reference evidence="3" key="1">
    <citation type="submission" date="2021-02" db="EMBL/GenBank/DDBJ databases">
        <authorList>
            <person name="Nowell W R."/>
        </authorList>
    </citation>
    <scope>NUCLEOTIDE SEQUENCE</scope>
</reference>
<accession>A0A820PIP7</accession>
<evidence type="ECO:0000256" key="1">
    <source>
        <dbReference type="ARBA" id="ARBA00001947"/>
    </source>
</evidence>
<dbReference type="Proteomes" id="UP000663868">
    <property type="component" value="Unassembled WGS sequence"/>
</dbReference>
<comment type="cofactor">
    <cofactor evidence="1">
        <name>Zn(2+)</name>
        <dbReference type="ChEBI" id="CHEBI:29105"/>
    </cofactor>
</comment>
<name>A0A820PIP7_9BILA</name>
<dbReference type="Pfam" id="PF18027">
    <property type="entry name" value="Pepdidase_M14_N"/>
    <property type="match status" value="1"/>
</dbReference>
<dbReference type="Gene3D" id="2.60.40.3120">
    <property type="match status" value="1"/>
</dbReference>
<dbReference type="InterPro" id="IPR050821">
    <property type="entry name" value="Cytosolic_carboxypeptidase"/>
</dbReference>
<organism evidence="3 4">
    <name type="scientific">Adineta steineri</name>
    <dbReference type="NCBI Taxonomy" id="433720"/>
    <lineage>
        <taxon>Eukaryota</taxon>
        <taxon>Metazoa</taxon>
        <taxon>Spiralia</taxon>
        <taxon>Gnathifera</taxon>
        <taxon>Rotifera</taxon>
        <taxon>Eurotatoria</taxon>
        <taxon>Bdelloidea</taxon>
        <taxon>Adinetida</taxon>
        <taxon>Adinetidae</taxon>
        <taxon>Adineta</taxon>
    </lineage>
</organism>
<evidence type="ECO:0000313" key="4">
    <source>
        <dbReference type="Proteomes" id="UP000663868"/>
    </source>
</evidence>
<sequence>GQFEYELVLQPDLYTKRHTQWYYFRVQNMIANVTYRLRIINLMKKGSLYNEGRQ</sequence>